<evidence type="ECO:0000313" key="2">
    <source>
        <dbReference type="EMBL" id="MPC45497.1"/>
    </source>
</evidence>
<organism evidence="2 3">
    <name type="scientific">Portunus trituberculatus</name>
    <name type="common">Swimming crab</name>
    <name type="synonym">Neptunus trituberculatus</name>
    <dbReference type="NCBI Taxonomy" id="210409"/>
    <lineage>
        <taxon>Eukaryota</taxon>
        <taxon>Metazoa</taxon>
        <taxon>Ecdysozoa</taxon>
        <taxon>Arthropoda</taxon>
        <taxon>Crustacea</taxon>
        <taxon>Multicrustacea</taxon>
        <taxon>Malacostraca</taxon>
        <taxon>Eumalacostraca</taxon>
        <taxon>Eucarida</taxon>
        <taxon>Decapoda</taxon>
        <taxon>Pleocyemata</taxon>
        <taxon>Brachyura</taxon>
        <taxon>Eubrachyura</taxon>
        <taxon>Portunoidea</taxon>
        <taxon>Portunidae</taxon>
        <taxon>Portuninae</taxon>
        <taxon>Portunus</taxon>
    </lineage>
</organism>
<protein>
    <submittedName>
        <fullName evidence="2">Uncharacterized protein</fullName>
    </submittedName>
</protein>
<accession>A0A5B7FJ05</accession>
<keyword evidence="3" id="KW-1185">Reference proteome</keyword>
<reference evidence="2 3" key="1">
    <citation type="submission" date="2019-05" db="EMBL/GenBank/DDBJ databases">
        <title>Another draft genome of Portunus trituberculatus and its Hox gene families provides insights of decapod evolution.</title>
        <authorList>
            <person name="Jeong J.-H."/>
            <person name="Song I."/>
            <person name="Kim S."/>
            <person name="Choi T."/>
            <person name="Kim D."/>
            <person name="Ryu S."/>
            <person name="Kim W."/>
        </authorList>
    </citation>
    <scope>NUCLEOTIDE SEQUENCE [LARGE SCALE GENOMIC DNA]</scope>
    <source>
        <tissue evidence="2">Muscle</tissue>
    </source>
</reference>
<dbReference type="Proteomes" id="UP000324222">
    <property type="component" value="Unassembled WGS sequence"/>
</dbReference>
<proteinExistence type="predicted"/>
<evidence type="ECO:0000313" key="3">
    <source>
        <dbReference type="Proteomes" id="UP000324222"/>
    </source>
</evidence>
<evidence type="ECO:0000256" key="1">
    <source>
        <dbReference type="SAM" id="MobiDB-lite"/>
    </source>
</evidence>
<gene>
    <name evidence="2" type="ORF">E2C01_039196</name>
</gene>
<comment type="caution">
    <text evidence="2">The sequence shown here is derived from an EMBL/GenBank/DDBJ whole genome shotgun (WGS) entry which is preliminary data.</text>
</comment>
<feature type="compositionally biased region" description="Pro residues" evidence="1">
    <location>
        <begin position="1"/>
        <end position="15"/>
    </location>
</feature>
<dbReference type="EMBL" id="VSRR010006753">
    <property type="protein sequence ID" value="MPC45497.1"/>
    <property type="molecule type" value="Genomic_DNA"/>
</dbReference>
<dbReference type="AlphaFoldDB" id="A0A5B7FJ05"/>
<feature type="region of interest" description="Disordered" evidence="1">
    <location>
        <begin position="1"/>
        <end position="22"/>
    </location>
</feature>
<name>A0A5B7FJ05_PORTR</name>
<sequence>MCKPLTRPPASPPVRSPVYLPTGQPAYPPARLPAYPPARLPAYPPARPPLSPPLHYFLRGRRGTVQPCVLWGPRGLQAHGFQSCPRSECRLGFLTRDNGFLAGGL</sequence>